<keyword evidence="3" id="KW-0342">GTP-binding</keyword>
<dbReference type="PANTHER" id="PTHR10903:SF184">
    <property type="entry name" value="GTP-BINDING PROTEIN A"/>
    <property type="match status" value="1"/>
</dbReference>
<evidence type="ECO:0000256" key="1">
    <source>
        <dbReference type="ARBA" id="ARBA00008535"/>
    </source>
</evidence>
<comment type="caution">
    <text evidence="5">The sequence shown here is derived from an EMBL/GenBank/DDBJ whole genome shotgun (WGS) entry which is preliminary data.</text>
</comment>
<dbReference type="PROSITE" id="PS51720">
    <property type="entry name" value="G_AIG1"/>
    <property type="match status" value="1"/>
</dbReference>
<accession>A0A8B6HQA8</accession>
<dbReference type="PANTHER" id="PTHR10903">
    <property type="entry name" value="GTPASE, IMAP FAMILY MEMBER-RELATED"/>
    <property type="match status" value="1"/>
</dbReference>
<feature type="non-terminal residue" evidence="5">
    <location>
        <position position="1"/>
    </location>
</feature>
<evidence type="ECO:0000313" key="5">
    <source>
        <dbReference type="EMBL" id="VDI82772.1"/>
    </source>
</evidence>
<dbReference type="AlphaFoldDB" id="A0A8B6HQA8"/>
<protein>
    <recommendedName>
        <fullName evidence="4">AIG1-type G domain-containing protein</fullName>
    </recommendedName>
</protein>
<dbReference type="GO" id="GO:0005525">
    <property type="term" value="F:GTP binding"/>
    <property type="evidence" value="ECO:0007669"/>
    <property type="project" value="UniProtKB-KW"/>
</dbReference>
<dbReference type="OrthoDB" id="431287at2759"/>
<comment type="similarity">
    <text evidence="1">Belongs to the TRAFAC class TrmE-Era-EngA-EngB-Septin-like GTPase superfamily. AIG1/Toc34/Toc159-like paraseptin GTPase family. IAN subfamily.</text>
</comment>
<dbReference type="EMBL" id="UYJE01010388">
    <property type="protein sequence ID" value="VDI82772.1"/>
    <property type="molecule type" value="Genomic_DNA"/>
</dbReference>
<name>A0A8B6HQA8_MYTGA</name>
<sequence>TTTNNVVEETFTTGTDGKTGVGKSKTGNVILNNGNQFSCGSRGSSVTKICKTCDDIVSERWVTMVDTPGLFDTQKNNREVLNEITKCKMTAPGPHAFLFIFRIGRFKIEDKCTLDLFVKHFGENIFKFMVVIFTHYDDWKRDMENDSPTIHDFINTLPSQLQSIIQNKCNNRAVAFDNALKGLESRSQVAELISVIDIMNESNRKNGIEYYSNLDYEKAFIIRKKEILRRKHLRKMQRLEEETRVQNLIREAVDERVKNRLGMEQEKWKNK</sequence>
<dbReference type="SUPFAM" id="SSF52540">
    <property type="entry name" value="P-loop containing nucleoside triphosphate hydrolases"/>
    <property type="match status" value="1"/>
</dbReference>
<evidence type="ECO:0000256" key="2">
    <source>
        <dbReference type="ARBA" id="ARBA00022741"/>
    </source>
</evidence>
<feature type="domain" description="AIG1-type G" evidence="4">
    <location>
        <begin position="8"/>
        <end position="219"/>
    </location>
</feature>
<reference evidence="5" key="1">
    <citation type="submission" date="2018-11" db="EMBL/GenBank/DDBJ databases">
        <authorList>
            <person name="Alioto T."/>
            <person name="Alioto T."/>
        </authorList>
    </citation>
    <scope>NUCLEOTIDE SEQUENCE</scope>
</reference>
<organism evidence="5 6">
    <name type="scientific">Mytilus galloprovincialis</name>
    <name type="common">Mediterranean mussel</name>
    <dbReference type="NCBI Taxonomy" id="29158"/>
    <lineage>
        <taxon>Eukaryota</taxon>
        <taxon>Metazoa</taxon>
        <taxon>Spiralia</taxon>
        <taxon>Lophotrochozoa</taxon>
        <taxon>Mollusca</taxon>
        <taxon>Bivalvia</taxon>
        <taxon>Autobranchia</taxon>
        <taxon>Pteriomorphia</taxon>
        <taxon>Mytilida</taxon>
        <taxon>Mytiloidea</taxon>
        <taxon>Mytilidae</taxon>
        <taxon>Mytilinae</taxon>
        <taxon>Mytilus</taxon>
    </lineage>
</organism>
<keyword evidence="6" id="KW-1185">Reference proteome</keyword>
<dbReference type="FunFam" id="3.40.50.300:FF:000366">
    <property type="entry name" value="GTPase, IMAP family member 2"/>
    <property type="match status" value="1"/>
</dbReference>
<keyword evidence="2" id="KW-0547">Nucleotide-binding</keyword>
<evidence type="ECO:0000259" key="4">
    <source>
        <dbReference type="PROSITE" id="PS51720"/>
    </source>
</evidence>
<dbReference type="InterPro" id="IPR027417">
    <property type="entry name" value="P-loop_NTPase"/>
</dbReference>
<dbReference type="Pfam" id="PF04548">
    <property type="entry name" value="AIG1"/>
    <property type="match status" value="1"/>
</dbReference>
<dbReference type="InterPro" id="IPR045058">
    <property type="entry name" value="GIMA/IAN/Toc"/>
</dbReference>
<gene>
    <name evidence="5" type="ORF">MGAL_10B017932</name>
</gene>
<evidence type="ECO:0000256" key="3">
    <source>
        <dbReference type="ARBA" id="ARBA00023134"/>
    </source>
</evidence>
<dbReference type="InterPro" id="IPR006703">
    <property type="entry name" value="G_AIG1"/>
</dbReference>
<proteinExistence type="inferred from homology"/>
<dbReference type="Proteomes" id="UP000596742">
    <property type="component" value="Unassembled WGS sequence"/>
</dbReference>
<evidence type="ECO:0000313" key="6">
    <source>
        <dbReference type="Proteomes" id="UP000596742"/>
    </source>
</evidence>
<dbReference type="Gene3D" id="3.40.50.300">
    <property type="entry name" value="P-loop containing nucleotide triphosphate hydrolases"/>
    <property type="match status" value="1"/>
</dbReference>